<dbReference type="EMBL" id="QJKJ01017918">
    <property type="protein sequence ID" value="RDX58017.1"/>
    <property type="molecule type" value="Genomic_DNA"/>
</dbReference>
<comment type="caution">
    <text evidence="1">The sequence shown here is derived from an EMBL/GenBank/DDBJ whole genome shotgun (WGS) entry which is preliminary data.</text>
</comment>
<reference evidence="1" key="1">
    <citation type="submission" date="2018-05" db="EMBL/GenBank/DDBJ databases">
        <title>Draft genome of Mucuna pruriens seed.</title>
        <authorList>
            <person name="Nnadi N.E."/>
            <person name="Vos R."/>
            <person name="Hasami M.H."/>
            <person name="Devisetty U.K."/>
            <person name="Aguiy J.C."/>
        </authorList>
    </citation>
    <scope>NUCLEOTIDE SEQUENCE [LARGE SCALE GENOMIC DNA]</scope>
    <source>
        <strain evidence="1">JCA_2017</strain>
    </source>
</reference>
<feature type="non-terminal residue" evidence="1">
    <location>
        <position position="1"/>
    </location>
</feature>
<dbReference type="AlphaFoldDB" id="A0A371DZN9"/>
<accession>A0A371DZN9</accession>
<gene>
    <name evidence="1" type="ORF">CR513_62701</name>
</gene>
<protein>
    <submittedName>
        <fullName evidence="1">Uncharacterized protein</fullName>
    </submittedName>
</protein>
<evidence type="ECO:0000313" key="1">
    <source>
        <dbReference type="EMBL" id="RDX58017.1"/>
    </source>
</evidence>
<dbReference type="Proteomes" id="UP000257109">
    <property type="component" value="Unassembled WGS sequence"/>
</dbReference>
<sequence length="108" mass="11834">MLILGSLALLTSILGVRLIYLLNNLTYHQVGNVASNFADLVVVGKRIEVSIRRGKFAQTNRVVGFAKKTTSEKKKGETNVVLIKPTFPQTKINTSSYPTQMGSRLVVA</sequence>
<proteinExistence type="predicted"/>
<evidence type="ECO:0000313" key="2">
    <source>
        <dbReference type="Proteomes" id="UP000257109"/>
    </source>
</evidence>
<keyword evidence="2" id="KW-1185">Reference proteome</keyword>
<name>A0A371DZN9_MUCPR</name>
<organism evidence="1 2">
    <name type="scientific">Mucuna pruriens</name>
    <name type="common">Velvet bean</name>
    <name type="synonym">Dolichos pruriens</name>
    <dbReference type="NCBI Taxonomy" id="157652"/>
    <lineage>
        <taxon>Eukaryota</taxon>
        <taxon>Viridiplantae</taxon>
        <taxon>Streptophyta</taxon>
        <taxon>Embryophyta</taxon>
        <taxon>Tracheophyta</taxon>
        <taxon>Spermatophyta</taxon>
        <taxon>Magnoliopsida</taxon>
        <taxon>eudicotyledons</taxon>
        <taxon>Gunneridae</taxon>
        <taxon>Pentapetalae</taxon>
        <taxon>rosids</taxon>
        <taxon>fabids</taxon>
        <taxon>Fabales</taxon>
        <taxon>Fabaceae</taxon>
        <taxon>Papilionoideae</taxon>
        <taxon>50 kb inversion clade</taxon>
        <taxon>NPAAA clade</taxon>
        <taxon>indigoferoid/millettioid clade</taxon>
        <taxon>Phaseoleae</taxon>
        <taxon>Mucuna</taxon>
    </lineage>
</organism>